<protein>
    <recommendedName>
        <fullName evidence="2">UPF0270 protein CEX98_11540</fullName>
    </recommendedName>
</protein>
<dbReference type="OrthoDB" id="6120729at2"/>
<dbReference type="EMBL" id="NKHF01000051">
    <property type="protein sequence ID" value="PCK31590.1"/>
    <property type="molecule type" value="Genomic_DNA"/>
</dbReference>
<dbReference type="Gene3D" id="1.10.10.610">
    <property type="entry name" value="YehU-like"/>
    <property type="match status" value="1"/>
</dbReference>
<reference evidence="4" key="1">
    <citation type="journal article" date="2019" name="Genome Announc.">
        <title>Draft Genome Sequence of Pseudoalteromonas piscicida Strain 36Y ROTHPW, an Hypersaline Seawater Isolate from the South Coast of Sonora, Mexico.</title>
        <authorList>
            <person name="Sanchez-Diaz R."/>
            <person name="Molina-Garza Z.J."/>
            <person name="Cruz-Suarez L.E."/>
            <person name="Selvin J."/>
            <person name="Kiran G.S."/>
            <person name="Ibarra-Gamez J.C."/>
            <person name="Gomez-Gil B."/>
            <person name="Galaviz-Silva L."/>
        </authorList>
    </citation>
    <scope>NUCLEOTIDE SEQUENCE [LARGE SCALE GENOMIC DNA]</scope>
    <source>
        <strain evidence="4">36Y_RITHPW</strain>
    </source>
</reference>
<dbReference type="Pfam" id="PF06794">
    <property type="entry name" value="UPF0270"/>
    <property type="match status" value="1"/>
</dbReference>
<comment type="similarity">
    <text evidence="1 2">Belongs to the UPF0270 family.</text>
</comment>
<organism evidence="3 4">
    <name type="scientific">Pseudoalteromonas piscicida</name>
    <dbReference type="NCBI Taxonomy" id="43662"/>
    <lineage>
        <taxon>Bacteria</taxon>
        <taxon>Pseudomonadati</taxon>
        <taxon>Pseudomonadota</taxon>
        <taxon>Gammaproteobacteria</taxon>
        <taxon>Alteromonadales</taxon>
        <taxon>Pseudoalteromonadaceae</taxon>
        <taxon>Pseudoalteromonas</taxon>
    </lineage>
</organism>
<gene>
    <name evidence="3" type="ORF">CEX98_11540</name>
</gene>
<evidence type="ECO:0000256" key="1">
    <source>
        <dbReference type="ARBA" id="ARBA00006450"/>
    </source>
</evidence>
<dbReference type="PIRSF" id="PIRSF006169">
    <property type="entry name" value="UCP006169"/>
    <property type="match status" value="1"/>
</dbReference>
<dbReference type="RefSeq" id="WP_099642227.1">
    <property type="nucleotide sequence ID" value="NZ_JAQPZX010000056.1"/>
</dbReference>
<dbReference type="AlphaFoldDB" id="A0A2A5JQC0"/>
<name>A0A2A5JQC0_PSEO7</name>
<dbReference type="NCBIfam" id="NF003438">
    <property type="entry name" value="PRK04966.1"/>
    <property type="match status" value="1"/>
</dbReference>
<dbReference type="InterPro" id="IPR036685">
    <property type="entry name" value="YehU-like_sf"/>
</dbReference>
<evidence type="ECO:0000256" key="2">
    <source>
        <dbReference type="HAMAP-Rule" id="MF_00690"/>
    </source>
</evidence>
<proteinExistence type="inferred from homology"/>
<dbReference type="HAMAP" id="MF_00690">
    <property type="entry name" value="UPF0270"/>
    <property type="match status" value="1"/>
</dbReference>
<keyword evidence="4" id="KW-1185">Reference proteome</keyword>
<dbReference type="InterPro" id="IPR010648">
    <property type="entry name" value="UPF0270"/>
</dbReference>
<dbReference type="Proteomes" id="UP000228621">
    <property type="component" value="Unassembled WGS sequence"/>
</dbReference>
<comment type="caution">
    <text evidence="3">The sequence shown here is derived from an EMBL/GenBank/DDBJ whole genome shotgun (WGS) entry which is preliminary data.</text>
</comment>
<evidence type="ECO:0000313" key="4">
    <source>
        <dbReference type="Proteomes" id="UP000228621"/>
    </source>
</evidence>
<evidence type="ECO:0000313" key="3">
    <source>
        <dbReference type="EMBL" id="PCK31590.1"/>
    </source>
</evidence>
<sequence>MLIPYQQIPTETLDNLIEHYVLREGTDYGDIEVSTESKVAQVKAQLQSGEALIVFSELHESVNIVSKQEFQAMQAQEDYEYQGIE</sequence>
<accession>A0A2A5JQC0</accession>
<dbReference type="SUPFAM" id="SSF118001">
    <property type="entry name" value="YehU-like"/>
    <property type="match status" value="1"/>
</dbReference>